<accession>A0AAP0G031</accession>
<gene>
    <name evidence="2" type="ORF">KSP39_PZI017617</name>
</gene>
<feature type="compositionally biased region" description="Polar residues" evidence="1">
    <location>
        <begin position="62"/>
        <end position="75"/>
    </location>
</feature>
<feature type="region of interest" description="Disordered" evidence="1">
    <location>
        <begin position="58"/>
        <end position="77"/>
    </location>
</feature>
<evidence type="ECO:0000256" key="1">
    <source>
        <dbReference type="SAM" id="MobiDB-lite"/>
    </source>
</evidence>
<reference evidence="2 3" key="1">
    <citation type="journal article" date="2022" name="Nat. Plants">
        <title>Genomes of leafy and leafless Platanthera orchids illuminate the evolution of mycoheterotrophy.</title>
        <authorList>
            <person name="Li M.H."/>
            <person name="Liu K.W."/>
            <person name="Li Z."/>
            <person name="Lu H.C."/>
            <person name="Ye Q.L."/>
            <person name="Zhang D."/>
            <person name="Wang J.Y."/>
            <person name="Li Y.F."/>
            <person name="Zhong Z.M."/>
            <person name="Liu X."/>
            <person name="Yu X."/>
            <person name="Liu D.K."/>
            <person name="Tu X.D."/>
            <person name="Liu B."/>
            <person name="Hao Y."/>
            <person name="Liao X.Y."/>
            <person name="Jiang Y.T."/>
            <person name="Sun W.H."/>
            <person name="Chen J."/>
            <person name="Chen Y.Q."/>
            <person name="Ai Y."/>
            <person name="Zhai J.W."/>
            <person name="Wu S.S."/>
            <person name="Zhou Z."/>
            <person name="Hsiao Y.Y."/>
            <person name="Wu W.L."/>
            <person name="Chen Y.Y."/>
            <person name="Lin Y.F."/>
            <person name="Hsu J.L."/>
            <person name="Li C.Y."/>
            <person name="Wang Z.W."/>
            <person name="Zhao X."/>
            <person name="Zhong W.Y."/>
            <person name="Ma X.K."/>
            <person name="Ma L."/>
            <person name="Huang J."/>
            <person name="Chen G.Z."/>
            <person name="Huang M.Z."/>
            <person name="Huang L."/>
            <person name="Peng D.H."/>
            <person name="Luo Y.B."/>
            <person name="Zou S.Q."/>
            <person name="Chen S.P."/>
            <person name="Lan S."/>
            <person name="Tsai W.C."/>
            <person name="Van de Peer Y."/>
            <person name="Liu Z.J."/>
        </authorList>
    </citation>
    <scope>NUCLEOTIDE SEQUENCE [LARGE SCALE GENOMIC DNA]</scope>
    <source>
        <strain evidence="2">Lor287</strain>
    </source>
</reference>
<keyword evidence="3" id="KW-1185">Reference proteome</keyword>
<evidence type="ECO:0000313" key="2">
    <source>
        <dbReference type="EMBL" id="KAK8928975.1"/>
    </source>
</evidence>
<sequence length="127" mass="14403">MAGKIKISAKANHSVVEIQNPLDWQREAHKEQKIHMFNSKRSTTTRISSIAKSFSPPLLLPSTKNSHAKTSNLGKNSHEASIKYKTHHSIKYNAPESIKIKQQNIQVLGPTNNHQYTHNCHSSWIEI</sequence>
<comment type="caution">
    <text evidence="2">The sequence shown here is derived from an EMBL/GenBank/DDBJ whole genome shotgun (WGS) entry which is preliminary data.</text>
</comment>
<dbReference type="Proteomes" id="UP001418222">
    <property type="component" value="Unassembled WGS sequence"/>
</dbReference>
<dbReference type="EMBL" id="JBBWWQ010000015">
    <property type="protein sequence ID" value="KAK8928975.1"/>
    <property type="molecule type" value="Genomic_DNA"/>
</dbReference>
<protein>
    <submittedName>
        <fullName evidence="2">Uncharacterized protein</fullName>
    </submittedName>
</protein>
<dbReference type="AlphaFoldDB" id="A0AAP0G031"/>
<evidence type="ECO:0000313" key="3">
    <source>
        <dbReference type="Proteomes" id="UP001418222"/>
    </source>
</evidence>
<organism evidence="2 3">
    <name type="scientific">Platanthera zijinensis</name>
    <dbReference type="NCBI Taxonomy" id="2320716"/>
    <lineage>
        <taxon>Eukaryota</taxon>
        <taxon>Viridiplantae</taxon>
        <taxon>Streptophyta</taxon>
        <taxon>Embryophyta</taxon>
        <taxon>Tracheophyta</taxon>
        <taxon>Spermatophyta</taxon>
        <taxon>Magnoliopsida</taxon>
        <taxon>Liliopsida</taxon>
        <taxon>Asparagales</taxon>
        <taxon>Orchidaceae</taxon>
        <taxon>Orchidoideae</taxon>
        <taxon>Orchideae</taxon>
        <taxon>Orchidinae</taxon>
        <taxon>Platanthera</taxon>
    </lineage>
</organism>
<proteinExistence type="predicted"/>
<name>A0AAP0G031_9ASPA</name>